<feature type="region of interest" description="Disordered" evidence="4">
    <location>
        <begin position="1"/>
        <end position="22"/>
    </location>
</feature>
<dbReference type="GO" id="GO:0007020">
    <property type="term" value="P:microtubule nucleation"/>
    <property type="evidence" value="ECO:0007669"/>
    <property type="project" value="TreeGrafter"/>
</dbReference>
<name>A0A8K1CNG6_PYTOL</name>
<evidence type="ECO:0000256" key="3">
    <source>
        <dbReference type="SAM" id="Coils"/>
    </source>
</evidence>
<sequence>MTMEDRIRHATLPGDGDESVGGGAMTTALTKCEENGPAAVANVMMSMEKLLELLATKENELQQLQKTHDEYVKSSCEYEKELEAEVERYEAKTRHLEQQLHSMEEVKQQLHNQLAHAHYDIVTDKRREDALEAQMDEMKWKIQRLEQTNDELETATRVAQATIEELQYKVERLTEENVFLLQEREDYGVSSRRSSRAQSEDEIGSVVPVLHISVPESITTEVIAPRKISEATGPEPLNRSRSRRKSGLYPEVVESCLHMTCNTCQCPRRVSMPQLVREAPGTAFPSKKELQKPRRSFFERIRRRFQSE</sequence>
<dbReference type="GO" id="GO:0051642">
    <property type="term" value="P:centrosome localization"/>
    <property type="evidence" value="ECO:0007669"/>
    <property type="project" value="TreeGrafter"/>
</dbReference>
<evidence type="ECO:0000313" key="5">
    <source>
        <dbReference type="EMBL" id="TMW65846.1"/>
    </source>
</evidence>
<proteinExistence type="inferred from homology"/>
<reference evidence="5" key="1">
    <citation type="submission" date="2019-03" db="EMBL/GenBank/DDBJ databases">
        <title>Long read genome sequence of the mycoparasitic Pythium oligandrum ATCC 38472 isolated from sugarbeet rhizosphere.</title>
        <authorList>
            <person name="Gaulin E."/>
        </authorList>
    </citation>
    <scope>NUCLEOTIDE SEQUENCE</scope>
    <source>
        <strain evidence="5">ATCC 38472_TT</strain>
    </source>
</reference>
<dbReference type="PANTHER" id="PTHR10921">
    <property type="entry name" value="NUCLEAR DISTRIBUTION PROTEIN NUDE HOMOLOG 1"/>
    <property type="match status" value="1"/>
</dbReference>
<dbReference type="Gene3D" id="6.10.250.1080">
    <property type="match status" value="1"/>
</dbReference>
<accession>A0A8K1CNG6</accession>
<dbReference type="AlphaFoldDB" id="A0A8K1CNG6"/>
<keyword evidence="6" id="KW-1185">Reference proteome</keyword>
<dbReference type="GO" id="GO:0008017">
    <property type="term" value="F:microtubule binding"/>
    <property type="evidence" value="ECO:0007669"/>
    <property type="project" value="InterPro"/>
</dbReference>
<keyword evidence="2 3" id="KW-0175">Coiled coil</keyword>
<protein>
    <submittedName>
        <fullName evidence="5">Uncharacterized protein</fullName>
    </submittedName>
</protein>
<dbReference type="PANTHER" id="PTHR10921:SF1">
    <property type="entry name" value="NUCLEAR DISTRIBUTION PROTEIN NUDE HOMOLOG"/>
    <property type="match status" value="1"/>
</dbReference>
<dbReference type="InterPro" id="IPR033494">
    <property type="entry name" value="NUDE"/>
</dbReference>
<evidence type="ECO:0000313" key="6">
    <source>
        <dbReference type="Proteomes" id="UP000794436"/>
    </source>
</evidence>
<dbReference type="GO" id="GO:0007100">
    <property type="term" value="P:mitotic centrosome separation"/>
    <property type="evidence" value="ECO:0007669"/>
    <property type="project" value="TreeGrafter"/>
</dbReference>
<dbReference type="Proteomes" id="UP000794436">
    <property type="component" value="Unassembled WGS sequence"/>
</dbReference>
<dbReference type="OrthoDB" id="5877028at2759"/>
<evidence type="ECO:0000256" key="2">
    <source>
        <dbReference type="ARBA" id="ARBA00023054"/>
    </source>
</evidence>
<comment type="similarity">
    <text evidence="1">Belongs to the nudE family.</text>
</comment>
<dbReference type="GO" id="GO:0047496">
    <property type="term" value="P:vesicle transport along microtubule"/>
    <property type="evidence" value="ECO:0007669"/>
    <property type="project" value="TreeGrafter"/>
</dbReference>
<dbReference type="GO" id="GO:0005871">
    <property type="term" value="C:kinesin complex"/>
    <property type="evidence" value="ECO:0007669"/>
    <property type="project" value="TreeGrafter"/>
</dbReference>
<evidence type="ECO:0000256" key="4">
    <source>
        <dbReference type="SAM" id="MobiDB-lite"/>
    </source>
</evidence>
<feature type="coiled-coil region" evidence="3">
    <location>
        <begin position="47"/>
        <end position="183"/>
    </location>
</feature>
<dbReference type="GO" id="GO:0005813">
    <property type="term" value="C:centrosome"/>
    <property type="evidence" value="ECO:0007669"/>
    <property type="project" value="TreeGrafter"/>
</dbReference>
<dbReference type="GO" id="GO:0000132">
    <property type="term" value="P:establishment of mitotic spindle orientation"/>
    <property type="evidence" value="ECO:0007669"/>
    <property type="project" value="TreeGrafter"/>
</dbReference>
<organism evidence="5 6">
    <name type="scientific">Pythium oligandrum</name>
    <name type="common">Mycoparasitic fungus</name>
    <dbReference type="NCBI Taxonomy" id="41045"/>
    <lineage>
        <taxon>Eukaryota</taxon>
        <taxon>Sar</taxon>
        <taxon>Stramenopiles</taxon>
        <taxon>Oomycota</taxon>
        <taxon>Peronosporomycetes</taxon>
        <taxon>Pythiales</taxon>
        <taxon>Pythiaceae</taxon>
        <taxon>Pythium</taxon>
    </lineage>
</organism>
<gene>
    <name evidence="5" type="ORF">Poli38472_003611</name>
</gene>
<dbReference type="GO" id="GO:0000776">
    <property type="term" value="C:kinetochore"/>
    <property type="evidence" value="ECO:0007669"/>
    <property type="project" value="TreeGrafter"/>
</dbReference>
<dbReference type="GO" id="GO:0007059">
    <property type="term" value="P:chromosome segregation"/>
    <property type="evidence" value="ECO:0007669"/>
    <property type="project" value="TreeGrafter"/>
</dbReference>
<dbReference type="EMBL" id="SPLM01000036">
    <property type="protein sequence ID" value="TMW65846.1"/>
    <property type="molecule type" value="Genomic_DNA"/>
</dbReference>
<evidence type="ECO:0000256" key="1">
    <source>
        <dbReference type="ARBA" id="ARBA00007429"/>
    </source>
</evidence>
<comment type="caution">
    <text evidence="5">The sequence shown here is derived from an EMBL/GenBank/DDBJ whole genome shotgun (WGS) entry which is preliminary data.</text>
</comment>